<evidence type="ECO:0000313" key="8">
    <source>
        <dbReference type="Proteomes" id="UP000004995"/>
    </source>
</evidence>
<dbReference type="InterPro" id="IPR031127">
    <property type="entry name" value="E3_UB_ligase_RBR"/>
</dbReference>
<keyword evidence="8" id="KW-1185">Reference proteome</keyword>
<dbReference type="GO" id="GO:0016567">
    <property type="term" value="P:protein ubiquitination"/>
    <property type="evidence" value="ECO:0007669"/>
    <property type="project" value="InterPro"/>
</dbReference>
<evidence type="ECO:0000256" key="1">
    <source>
        <dbReference type="ARBA" id="ARBA00001947"/>
    </source>
</evidence>
<protein>
    <recommendedName>
        <fullName evidence="6">IBR domain-containing protein</fullName>
    </recommendedName>
</protein>
<reference evidence="8" key="1">
    <citation type="journal article" date="2012" name="Nat. Biotechnol.">
        <title>Reference genome sequence of the model plant Setaria.</title>
        <authorList>
            <person name="Bennetzen J.L."/>
            <person name="Schmutz J."/>
            <person name="Wang H."/>
            <person name="Percifield R."/>
            <person name="Hawkins J."/>
            <person name="Pontaroli A.C."/>
            <person name="Estep M."/>
            <person name="Feng L."/>
            <person name="Vaughn J.N."/>
            <person name="Grimwood J."/>
            <person name="Jenkins J."/>
            <person name="Barry K."/>
            <person name="Lindquist E."/>
            <person name="Hellsten U."/>
            <person name="Deshpande S."/>
            <person name="Wang X."/>
            <person name="Wu X."/>
            <person name="Mitros T."/>
            <person name="Triplett J."/>
            <person name="Yang X."/>
            <person name="Ye C.Y."/>
            <person name="Mauro-Herrera M."/>
            <person name="Wang L."/>
            <person name="Li P."/>
            <person name="Sharma M."/>
            <person name="Sharma R."/>
            <person name="Ronald P.C."/>
            <person name="Panaud O."/>
            <person name="Kellogg E.A."/>
            <person name="Brutnell T.P."/>
            <person name="Doust A.N."/>
            <person name="Tuskan G.A."/>
            <person name="Rokhsar D."/>
            <person name="Devos K.M."/>
        </authorList>
    </citation>
    <scope>NUCLEOTIDE SEQUENCE [LARGE SCALE GENOMIC DNA]</scope>
    <source>
        <strain evidence="8">cv. Yugu1</strain>
    </source>
</reference>
<dbReference type="SUPFAM" id="SSF57850">
    <property type="entry name" value="RING/U-box"/>
    <property type="match status" value="1"/>
</dbReference>
<dbReference type="SMART" id="SM00647">
    <property type="entry name" value="IBR"/>
    <property type="match status" value="1"/>
</dbReference>
<evidence type="ECO:0000259" key="6">
    <source>
        <dbReference type="SMART" id="SM00647"/>
    </source>
</evidence>
<dbReference type="PANTHER" id="PTHR11685">
    <property type="entry name" value="RBR FAMILY RING FINGER AND IBR DOMAIN-CONTAINING"/>
    <property type="match status" value="1"/>
</dbReference>
<dbReference type="EnsemblPlants" id="KQK93244">
    <property type="protein sequence ID" value="KQK93244"/>
    <property type="gene ID" value="SETIT_027636mg"/>
</dbReference>
<organism evidence="7 8">
    <name type="scientific">Setaria italica</name>
    <name type="common">Foxtail millet</name>
    <name type="synonym">Panicum italicum</name>
    <dbReference type="NCBI Taxonomy" id="4555"/>
    <lineage>
        <taxon>Eukaryota</taxon>
        <taxon>Viridiplantae</taxon>
        <taxon>Streptophyta</taxon>
        <taxon>Embryophyta</taxon>
        <taxon>Tracheophyta</taxon>
        <taxon>Spermatophyta</taxon>
        <taxon>Magnoliopsida</taxon>
        <taxon>Liliopsida</taxon>
        <taxon>Poales</taxon>
        <taxon>Poaceae</taxon>
        <taxon>PACMAD clade</taxon>
        <taxon>Panicoideae</taxon>
        <taxon>Panicodae</taxon>
        <taxon>Paniceae</taxon>
        <taxon>Cenchrinae</taxon>
        <taxon>Setaria</taxon>
    </lineage>
</organism>
<evidence type="ECO:0000256" key="4">
    <source>
        <dbReference type="ARBA" id="ARBA00022786"/>
    </source>
</evidence>
<dbReference type="InParanoid" id="K3ZM23"/>
<reference evidence="7" key="2">
    <citation type="submission" date="2018-08" db="UniProtKB">
        <authorList>
            <consortium name="EnsemblPlants"/>
        </authorList>
    </citation>
    <scope>IDENTIFICATION</scope>
    <source>
        <strain evidence="7">Yugu1</strain>
    </source>
</reference>
<dbReference type="GO" id="GO:0008270">
    <property type="term" value="F:zinc ion binding"/>
    <property type="evidence" value="ECO:0007669"/>
    <property type="project" value="UniProtKB-KW"/>
</dbReference>
<sequence>MPAGDDDLASFQPPLAKASSNAAASSSSSVLRVLCKGMLASNQAAAVLQRPCAGPQGDVVLTLQKPVVGFVPGRDGDAELLLEAMALVEGLHAALGLGITTVNMMLGICHPTGEELADVIDQALLAQKKFEQFEISLVRQKQVRYVEGSKVFLPPPVLEMMAQRIREARIPAGEKLYCPYPKCSALLSLSEVQGSSDEYSKKGMMRSKCVRCGGWLCVGCKVAWHEGMSCREYEKRGASRREDAMLEKLAKQRLWQQCGRCNAST</sequence>
<keyword evidence="3" id="KW-0863">Zinc-finger</keyword>
<dbReference type="Gramene" id="KQK93244">
    <property type="protein sequence ID" value="KQK93244"/>
    <property type="gene ID" value="SETIT_027636mg"/>
</dbReference>
<dbReference type="eggNOG" id="KOG1812">
    <property type="taxonomic scope" value="Eukaryota"/>
</dbReference>
<dbReference type="STRING" id="4555.K3ZM23"/>
<proteinExistence type="predicted"/>
<evidence type="ECO:0000256" key="2">
    <source>
        <dbReference type="ARBA" id="ARBA00022723"/>
    </source>
</evidence>
<evidence type="ECO:0000256" key="5">
    <source>
        <dbReference type="ARBA" id="ARBA00022833"/>
    </source>
</evidence>
<dbReference type="GO" id="GO:0004842">
    <property type="term" value="F:ubiquitin-protein transferase activity"/>
    <property type="evidence" value="ECO:0007669"/>
    <property type="project" value="InterPro"/>
</dbReference>
<keyword evidence="5" id="KW-0862">Zinc</keyword>
<dbReference type="HOGENOM" id="CLU_1051315_0_0_1"/>
<dbReference type="Proteomes" id="UP000004995">
    <property type="component" value="Unassembled WGS sequence"/>
</dbReference>
<dbReference type="CDD" id="cd22582">
    <property type="entry name" value="BRcat_RBR_unk"/>
    <property type="match status" value="1"/>
</dbReference>
<name>K3ZM23_SETIT</name>
<keyword evidence="2" id="KW-0479">Metal-binding</keyword>
<accession>K3ZM23</accession>
<keyword evidence="4" id="KW-0833">Ubl conjugation pathway</keyword>
<dbReference type="AlphaFoldDB" id="K3ZM23"/>
<comment type="cofactor">
    <cofactor evidence="1">
        <name>Zn(2+)</name>
        <dbReference type="ChEBI" id="CHEBI:29105"/>
    </cofactor>
</comment>
<dbReference type="OMA" id="RWHERMS"/>
<dbReference type="EMBL" id="AGNK02004598">
    <property type="status" value="NOT_ANNOTATED_CDS"/>
    <property type="molecule type" value="Genomic_DNA"/>
</dbReference>
<feature type="domain" description="IBR" evidence="6">
    <location>
        <begin position="159"/>
        <end position="230"/>
    </location>
</feature>
<dbReference type="Pfam" id="PF01485">
    <property type="entry name" value="IBR"/>
    <property type="match status" value="1"/>
</dbReference>
<dbReference type="InterPro" id="IPR002867">
    <property type="entry name" value="IBR_dom"/>
</dbReference>
<evidence type="ECO:0000313" key="7">
    <source>
        <dbReference type="EnsemblPlants" id="KQK93244"/>
    </source>
</evidence>
<evidence type="ECO:0000256" key="3">
    <source>
        <dbReference type="ARBA" id="ARBA00022771"/>
    </source>
</evidence>